<feature type="domain" description="Glycosyltransferase family 28 N-terminal" evidence="11">
    <location>
        <begin position="3"/>
        <end position="130"/>
    </location>
</feature>
<feature type="binding site" evidence="10">
    <location>
        <begin position="10"/>
        <end position="12"/>
    </location>
    <ligand>
        <name>UDP-N-acetyl-alpha-D-glucosamine</name>
        <dbReference type="ChEBI" id="CHEBI:57705"/>
    </ligand>
</feature>
<dbReference type="Pfam" id="PF04101">
    <property type="entry name" value="Glyco_tran_28_C"/>
    <property type="match status" value="1"/>
</dbReference>
<dbReference type="KEGG" id="wms:ID128_00100"/>
<dbReference type="InterPro" id="IPR007235">
    <property type="entry name" value="Glyco_trans_28_C"/>
</dbReference>
<dbReference type="SUPFAM" id="SSF53756">
    <property type="entry name" value="UDP-Glycosyltransferase/glycogen phosphorylase"/>
    <property type="match status" value="1"/>
</dbReference>
<evidence type="ECO:0000256" key="6">
    <source>
        <dbReference type="ARBA" id="ARBA00022984"/>
    </source>
</evidence>
<evidence type="ECO:0000259" key="11">
    <source>
        <dbReference type="Pfam" id="PF03033"/>
    </source>
</evidence>
<name>A0A7L7YQF5_9RICK</name>
<protein>
    <recommendedName>
        <fullName evidence="10">UDP-N-acetylglucosamine--N-acetylmuramyl-(pentapeptide) pyrophosphoryl-undecaprenol N-acetylglucosamine transferase</fullName>
        <ecNumber evidence="10">2.4.1.227</ecNumber>
    </recommendedName>
    <alternativeName>
        <fullName evidence="10">Undecaprenyl-PP-MurNAc-pentapeptide-UDPGlcNAc GlcNAc transferase</fullName>
    </alternativeName>
</protein>
<keyword evidence="4 10" id="KW-0808">Transferase</keyword>
<dbReference type="GO" id="GO:0050511">
    <property type="term" value="F:undecaprenyldiphospho-muramoylpentapeptide beta-N-acetylglucosaminyltransferase activity"/>
    <property type="evidence" value="ECO:0007669"/>
    <property type="project" value="UniProtKB-UniRule"/>
</dbReference>
<evidence type="ECO:0000256" key="1">
    <source>
        <dbReference type="ARBA" id="ARBA00022475"/>
    </source>
</evidence>
<dbReference type="RefSeq" id="WP_191111134.1">
    <property type="nucleotide sequence ID" value="NZ_CP061738.1"/>
</dbReference>
<comment type="pathway">
    <text evidence="10">Cell wall biogenesis; peptidoglycan biosynthesis.</text>
</comment>
<comment type="similarity">
    <text evidence="10">Belongs to the glycosyltransferase 28 family. MurG subfamily.</text>
</comment>
<dbReference type="EC" id="2.4.1.227" evidence="10"/>
<dbReference type="GO" id="GO:0071555">
    <property type="term" value="P:cell wall organization"/>
    <property type="evidence" value="ECO:0007669"/>
    <property type="project" value="UniProtKB-KW"/>
</dbReference>
<keyword evidence="3 10" id="KW-0328">Glycosyltransferase</keyword>
<keyword evidence="1 10" id="KW-1003">Cell membrane</keyword>
<evidence type="ECO:0000256" key="4">
    <source>
        <dbReference type="ARBA" id="ARBA00022679"/>
    </source>
</evidence>
<dbReference type="Pfam" id="PF03033">
    <property type="entry name" value="Glyco_transf_28"/>
    <property type="match status" value="1"/>
</dbReference>
<evidence type="ECO:0000313" key="14">
    <source>
        <dbReference type="Proteomes" id="UP000516514"/>
    </source>
</evidence>
<accession>A0A7L7YQF5</accession>
<dbReference type="PANTHER" id="PTHR21015:SF22">
    <property type="entry name" value="GLYCOSYLTRANSFERASE"/>
    <property type="match status" value="1"/>
</dbReference>
<dbReference type="Gene3D" id="3.40.50.2000">
    <property type="entry name" value="Glycogen Phosphorylase B"/>
    <property type="match status" value="2"/>
</dbReference>
<reference evidence="13 14" key="1">
    <citation type="submission" date="2020-09" db="EMBL/GenBank/DDBJ databases">
        <title>An Earliest Endosymbiont, Wolbachia massiliensis sp. nov., Strain PL13 From the Bed Bug (Cimex hemipterius), Type strain of a New supergroup T.</title>
        <authorList>
            <person name="Laidoudi Y."/>
            <person name="Levasseur A."/>
            <person name="Medkour H."/>
            <person name="Maaloum M."/>
            <person name="BenKhedher M."/>
            <person name="Sambou M."/>
            <person name="Bassene H."/>
            <person name="Davoust B."/>
            <person name="Fenollar F."/>
            <person name="Raoult D."/>
            <person name="Mediannikov O."/>
        </authorList>
    </citation>
    <scope>NUCLEOTIDE SEQUENCE [LARGE SCALE GENOMIC DNA]</scope>
    <source>
        <strain evidence="13 14">PL13</strain>
    </source>
</reference>
<evidence type="ECO:0000256" key="5">
    <source>
        <dbReference type="ARBA" id="ARBA00022960"/>
    </source>
</evidence>
<dbReference type="GO" id="GO:0005886">
    <property type="term" value="C:plasma membrane"/>
    <property type="evidence" value="ECO:0007669"/>
    <property type="project" value="UniProtKB-SubCell"/>
</dbReference>
<keyword evidence="9 10" id="KW-0961">Cell wall biogenesis/degradation</keyword>
<feature type="binding site" evidence="10">
    <location>
        <position position="174"/>
    </location>
    <ligand>
        <name>UDP-N-acetyl-alpha-D-glucosamine</name>
        <dbReference type="ChEBI" id="CHEBI:57705"/>
    </ligand>
</feature>
<dbReference type="PANTHER" id="PTHR21015">
    <property type="entry name" value="UDP-N-ACETYLGLUCOSAMINE--N-ACETYLMURAMYL-(PENTAPEPTIDE) PYROPHOSPHORYL-UNDECAPRENOL N-ACETYLGLUCOSAMINE TRANSFERASE 1"/>
    <property type="match status" value="1"/>
</dbReference>
<comment type="catalytic activity">
    <reaction evidence="10">
        <text>di-trans,octa-cis-undecaprenyl diphospho-N-acetyl-alpha-D-muramoyl-L-alanyl-D-glutamyl-meso-2,6-diaminopimeloyl-D-alanyl-D-alanine + UDP-N-acetyl-alpha-D-glucosamine = di-trans,octa-cis-undecaprenyl diphospho-[N-acetyl-alpha-D-glucosaminyl-(1-&gt;4)]-N-acetyl-alpha-D-muramoyl-L-alanyl-D-glutamyl-meso-2,6-diaminopimeloyl-D-alanyl-D-alanine + UDP + H(+)</text>
        <dbReference type="Rhea" id="RHEA:31227"/>
        <dbReference type="ChEBI" id="CHEBI:15378"/>
        <dbReference type="ChEBI" id="CHEBI:57705"/>
        <dbReference type="ChEBI" id="CHEBI:58223"/>
        <dbReference type="ChEBI" id="CHEBI:61387"/>
        <dbReference type="ChEBI" id="CHEBI:61388"/>
        <dbReference type="EC" id="2.4.1.227"/>
    </reaction>
</comment>
<organism evidence="13 14">
    <name type="scientific">Candidatus Wolbachia massiliensis</name>
    <dbReference type="NCBI Taxonomy" id="1845000"/>
    <lineage>
        <taxon>Bacteria</taxon>
        <taxon>Pseudomonadati</taxon>
        <taxon>Pseudomonadota</taxon>
        <taxon>Alphaproteobacteria</taxon>
        <taxon>Rickettsiales</taxon>
        <taxon>Anaplasmataceae</taxon>
        <taxon>Wolbachieae</taxon>
        <taxon>Wolbachia</taxon>
    </lineage>
</organism>
<dbReference type="Proteomes" id="UP000516514">
    <property type="component" value="Chromosome"/>
</dbReference>
<dbReference type="InterPro" id="IPR006009">
    <property type="entry name" value="GlcNAc_MurG"/>
</dbReference>
<dbReference type="EMBL" id="CP061738">
    <property type="protein sequence ID" value="QOD38335.1"/>
    <property type="molecule type" value="Genomic_DNA"/>
</dbReference>
<dbReference type="CDD" id="cd03785">
    <property type="entry name" value="GT28_MurG"/>
    <property type="match status" value="1"/>
</dbReference>
<evidence type="ECO:0000259" key="12">
    <source>
        <dbReference type="Pfam" id="PF04101"/>
    </source>
</evidence>
<evidence type="ECO:0000256" key="3">
    <source>
        <dbReference type="ARBA" id="ARBA00022676"/>
    </source>
</evidence>
<keyword evidence="2 10" id="KW-0132">Cell division</keyword>
<proteinExistence type="inferred from homology"/>
<keyword evidence="14" id="KW-1185">Reference proteome</keyword>
<dbReference type="GO" id="GO:0051301">
    <property type="term" value="P:cell division"/>
    <property type="evidence" value="ECO:0007669"/>
    <property type="project" value="UniProtKB-KW"/>
</dbReference>
<dbReference type="GO" id="GO:0005975">
    <property type="term" value="P:carbohydrate metabolic process"/>
    <property type="evidence" value="ECO:0007669"/>
    <property type="project" value="InterPro"/>
</dbReference>
<keyword evidence="5 10" id="KW-0133">Cell shape</keyword>
<keyword evidence="6 10" id="KW-0573">Peptidoglycan synthesis</keyword>
<feature type="domain" description="Glycosyl transferase family 28 C-terminal" evidence="12">
    <location>
        <begin position="168"/>
        <end position="331"/>
    </location>
</feature>
<comment type="subcellular location">
    <subcellularLocation>
        <location evidence="10">Cell membrane</location>
        <topology evidence="10">Peripheral membrane protein</topology>
        <orientation evidence="10">Cytoplasmic side</orientation>
    </subcellularLocation>
</comment>
<keyword evidence="8 10" id="KW-0131">Cell cycle</keyword>
<dbReference type="UniPathway" id="UPA00219"/>
<evidence type="ECO:0000256" key="10">
    <source>
        <dbReference type="HAMAP-Rule" id="MF_00033"/>
    </source>
</evidence>
<comment type="caution">
    <text evidence="10">Lacks conserved residue(s) required for the propagation of feature annotation.</text>
</comment>
<feature type="binding site" evidence="10">
    <location>
        <position position="113"/>
    </location>
    <ligand>
        <name>UDP-N-acetyl-alpha-D-glucosamine</name>
        <dbReference type="ChEBI" id="CHEBI:57705"/>
    </ligand>
</feature>
<evidence type="ECO:0000256" key="8">
    <source>
        <dbReference type="ARBA" id="ARBA00023306"/>
    </source>
</evidence>
<feature type="binding site" evidence="10">
    <location>
        <position position="275"/>
    </location>
    <ligand>
        <name>UDP-N-acetyl-alpha-D-glucosamine</name>
        <dbReference type="ChEBI" id="CHEBI:57705"/>
    </ligand>
</feature>
<dbReference type="HAMAP" id="MF_00033">
    <property type="entry name" value="MurG"/>
    <property type="match status" value="1"/>
</dbReference>
<evidence type="ECO:0000256" key="2">
    <source>
        <dbReference type="ARBA" id="ARBA00022618"/>
    </source>
</evidence>
<dbReference type="AlphaFoldDB" id="A0A7L7YQF5"/>
<dbReference type="GO" id="GO:0008360">
    <property type="term" value="P:regulation of cell shape"/>
    <property type="evidence" value="ECO:0007669"/>
    <property type="project" value="UniProtKB-KW"/>
</dbReference>
<dbReference type="InterPro" id="IPR004276">
    <property type="entry name" value="GlycoTrans_28_N"/>
</dbReference>
<evidence type="ECO:0000256" key="9">
    <source>
        <dbReference type="ARBA" id="ARBA00023316"/>
    </source>
</evidence>
<evidence type="ECO:0000313" key="13">
    <source>
        <dbReference type="EMBL" id="QOD38335.1"/>
    </source>
</evidence>
<dbReference type="GO" id="GO:0009252">
    <property type="term" value="P:peptidoglycan biosynthetic process"/>
    <property type="evidence" value="ECO:0007669"/>
    <property type="project" value="UniProtKB-UniRule"/>
</dbReference>
<keyword evidence="7 10" id="KW-0472">Membrane</keyword>
<comment type="function">
    <text evidence="10">Cell wall formation. Catalyzes the transfer of a GlcNAc subunit on undecaprenyl-pyrophosphoryl-MurNAc-pentapeptide (lipid intermediate I) to form undecaprenyl-pyrophosphoryl-MurNAc-(pentapeptide)GlcNAc (lipid intermediate II).</text>
</comment>
<sequence length="350" mass="39312">MGIILATGGTGGHIFPAITLAKAIKARGCNCILFTDKRTDKSADVDSYTLPLCKPSSNKFKFFLLLIYSCVLALYQTRKLKPKLVIGFGSYASFPTLLAAKVLSIPIILHEQNTVLGRVNRFFFNSAKLIATSFPETKYVQGNKNVFTGNFVDIKAHNYFSIEKKLNILVIAGSQGASFFDDVVSDVICNLPIRIKEKIRVIQQCTKKNINKIRSLYKNEEVNSELSEFFNDMEKRLANAHLVISRAGATSIAEITLAERPTIYIPYPYSKDNHQFYNAKYIEDSGAAVIVEQNSEAKKNLTELLVDLLGDSYKLRDMVNNVKKTRIKNGITEFLKIIDLSHNQCIVRNF</sequence>
<gene>
    <name evidence="10" type="primary">murG</name>
    <name evidence="13" type="ORF">ID128_00100</name>
</gene>
<evidence type="ECO:0000256" key="7">
    <source>
        <dbReference type="ARBA" id="ARBA00023136"/>
    </source>
</evidence>